<keyword evidence="6" id="KW-1185">Reference proteome</keyword>
<dbReference type="Proteomes" id="UP000279470">
    <property type="component" value="Unassembled WGS sequence"/>
</dbReference>
<accession>A0A3S0A7A8</accession>
<evidence type="ECO:0000256" key="2">
    <source>
        <dbReference type="ARBA" id="ARBA00023284"/>
    </source>
</evidence>
<dbReference type="CDD" id="cd03023">
    <property type="entry name" value="DsbA_Com1_like"/>
    <property type="match status" value="1"/>
</dbReference>
<dbReference type="InterPro" id="IPR036249">
    <property type="entry name" value="Thioredoxin-like_sf"/>
</dbReference>
<sequence>MKTKNIFLLLLILLVAFLGYSFYKNSKNGQKEQEVNQPTAMSKDPQKEAKDSEPMTKKEVKGIIEEELNENPDIIINALESHVNKQQNAHKQKIQQVIIDHKDQLLNSKNDPKYGDPRSKNTIVTFYDYNCGYCKKMSDVIKQVIDSKEDVYIVFKELPILGEQSMKASMLALVVNKIYPDKFLEFHFALMDDTSNLSLNQKVANISKSLNIDSSKLFKQIENNPSIKRIIDENFDAAKLIGFRSTPTLIVNDELIPGYINYNQLISVLGSNEEGDVNDESSNVQKDDNESDTNSEVIDENNSDNDNNKKDPNNVVNTNNNNQN</sequence>
<dbReference type="InterPro" id="IPR017937">
    <property type="entry name" value="Thioredoxin_CS"/>
</dbReference>
<dbReference type="Pfam" id="PF13462">
    <property type="entry name" value="Thioredoxin_4"/>
    <property type="match status" value="1"/>
</dbReference>
<dbReference type="InterPro" id="IPR013766">
    <property type="entry name" value="Thioredoxin_domain"/>
</dbReference>
<evidence type="ECO:0000256" key="3">
    <source>
        <dbReference type="SAM" id="MobiDB-lite"/>
    </source>
</evidence>
<evidence type="ECO:0000256" key="1">
    <source>
        <dbReference type="ARBA" id="ARBA00003565"/>
    </source>
</evidence>
<dbReference type="RefSeq" id="WP_126044812.1">
    <property type="nucleotide sequence ID" value="NZ_RXFM01000045.1"/>
</dbReference>
<dbReference type="InterPro" id="IPR051470">
    <property type="entry name" value="Thiol:disulfide_interchange"/>
</dbReference>
<evidence type="ECO:0000259" key="4">
    <source>
        <dbReference type="PROSITE" id="PS51352"/>
    </source>
</evidence>
<gene>
    <name evidence="5" type="ORF">EIC27_03805</name>
</gene>
<feature type="domain" description="Thioredoxin" evidence="4">
    <location>
        <begin position="65"/>
        <end position="274"/>
    </location>
</feature>
<evidence type="ECO:0000313" key="5">
    <source>
        <dbReference type="EMBL" id="RST66226.1"/>
    </source>
</evidence>
<feature type="compositionally biased region" description="Basic and acidic residues" evidence="3">
    <location>
        <begin position="44"/>
        <end position="58"/>
    </location>
</feature>
<dbReference type="EMBL" id="RXFM01000045">
    <property type="protein sequence ID" value="RST66226.1"/>
    <property type="molecule type" value="Genomic_DNA"/>
</dbReference>
<dbReference type="SUPFAM" id="SSF52833">
    <property type="entry name" value="Thioredoxin-like"/>
    <property type="match status" value="1"/>
</dbReference>
<dbReference type="InterPro" id="IPR012336">
    <property type="entry name" value="Thioredoxin-like_fold"/>
</dbReference>
<evidence type="ECO:0000313" key="6">
    <source>
        <dbReference type="Proteomes" id="UP000279470"/>
    </source>
</evidence>
<organism evidence="5 6">
    <name type="scientific">Candidatus Aquarickettsia rohweri</name>
    <dbReference type="NCBI Taxonomy" id="2602574"/>
    <lineage>
        <taxon>Bacteria</taxon>
        <taxon>Pseudomonadati</taxon>
        <taxon>Pseudomonadota</taxon>
        <taxon>Alphaproteobacteria</taxon>
        <taxon>Rickettsiales</taxon>
        <taxon>Candidatus Midichloriaceae</taxon>
        <taxon>Candidatus Aquarickettsia</taxon>
    </lineage>
</organism>
<protein>
    <submittedName>
        <fullName evidence="5">DsbA family protein</fullName>
    </submittedName>
</protein>
<feature type="region of interest" description="Disordered" evidence="3">
    <location>
        <begin position="29"/>
        <end position="58"/>
    </location>
</feature>
<dbReference type="PROSITE" id="PS51352">
    <property type="entry name" value="THIOREDOXIN_2"/>
    <property type="match status" value="1"/>
</dbReference>
<comment type="caution">
    <text evidence="5">The sequence shown here is derived from an EMBL/GenBank/DDBJ whole genome shotgun (WGS) entry which is preliminary data.</text>
</comment>
<feature type="region of interest" description="Disordered" evidence="3">
    <location>
        <begin position="273"/>
        <end position="324"/>
    </location>
</feature>
<dbReference type="PANTHER" id="PTHR35272">
    <property type="entry name" value="THIOL:DISULFIDE INTERCHANGE PROTEIN DSBC-RELATED"/>
    <property type="match status" value="1"/>
</dbReference>
<dbReference type="PROSITE" id="PS00194">
    <property type="entry name" value="THIOREDOXIN_1"/>
    <property type="match status" value="1"/>
</dbReference>
<dbReference type="AlphaFoldDB" id="A0A3S0A7A8"/>
<feature type="compositionally biased region" description="Acidic residues" evidence="3">
    <location>
        <begin position="289"/>
        <end position="303"/>
    </location>
</feature>
<dbReference type="Gene3D" id="3.40.30.10">
    <property type="entry name" value="Glutaredoxin"/>
    <property type="match status" value="1"/>
</dbReference>
<dbReference type="GO" id="GO:0015036">
    <property type="term" value="F:disulfide oxidoreductase activity"/>
    <property type="evidence" value="ECO:0007669"/>
    <property type="project" value="UniProtKB-ARBA"/>
</dbReference>
<name>A0A3S0A7A8_9RICK</name>
<dbReference type="PANTHER" id="PTHR35272:SF3">
    <property type="entry name" value="THIOL:DISULFIDE INTERCHANGE PROTEIN DSBC"/>
    <property type="match status" value="1"/>
</dbReference>
<feature type="compositionally biased region" description="Low complexity" evidence="3">
    <location>
        <begin position="313"/>
        <end position="324"/>
    </location>
</feature>
<keyword evidence="2" id="KW-0676">Redox-active center</keyword>
<dbReference type="OrthoDB" id="9780147at2"/>
<reference evidence="6" key="1">
    <citation type="submission" date="2018-11" db="EMBL/GenBank/DDBJ databases">
        <title>Phylogenetic, genomic, and biogeographic characterization of a novel and ubiquitous marine invertebrate-associated Rickettsiales parasite, Candidatus Marinoinvertebrata rohwerii, gen. nov., sp. nov.</title>
        <authorList>
            <person name="Klinges J.G."/>
            <person name="Rosales S.M."/>
            <person name="Mcminds R."/>
            <person name="Shaver E.C."/>
            <person name="Shantz A."/>
            <person name="Peters E.C."/>
            <person name="Burkepile D.E."/>
            <person name="Silliman B.R."/>
            <person name="Vega Thurber R.L."/>
        </authorList>
    </citation>
    <scope>NUCLEOTIDE SEQUENCE [LARGE SCALE GENOMIC DNA]</scope>
    <source>
        <strain evidence="6">a_cerv_44</strain>
    </source>
</reference>
<proteinExistence type="predicted"/>
<comment type="function">
    <text evidence="1">May be required for disulfide bond formation in some proteins.</text>
</comment>